<keyword evidence="2" id="KW-0472">Membrane</keyword>
<evidence type="ECO:0000256" key="2">
    <source>
        <dbReference type="SAM" id="Phobius"/>
    </source>
</evidence>
<feature type="region of interest" description="Disordered" evidence="1">
    <location>
        <begin position="1"/>
        <end position="37"/>
    </location>
</feature>
<keyword evidence="4" id="KW-1185">Reference proteome</keyword>
<evidence type="ECO:0000313" key="3">
    <source>
        <dbReference type="EMBL" id="KAF7435041.1"/>
    </source>
</evidence>
<protein>
    <submittedName>
        <fullName evidence="3">Uncharacterized protein</fullName>
    </submittedName>
</protein>
<feature type="transmembrane region" description="Helical" evidence="2">
    <location>
        <begin position="56"/>
        <end position="74"/>
    </location>
</feature>
<proteinExistence type="predicted"/>
<keyword evidence="2" id="KW-1133">Transmembrane helix</keyword>
<dbReference type="EMBL" id="JACSDY010000002">
    <property type="protein sequence ID" value="KAF7435041.1"/>
    <property type="molecule type" value="Genomic_DNA"/>
</dbReference>
<evidence type="ECO:0000256" key="1">
    <source>
        <dbReference type="SAM" id="MobiDB-lite"/>
    </source>
</evidence>
<dbReference type="AlphaFoldDB" id="A0A834PBI9"/>
<name>A0A834PBI9_VESPE</name>
<reference evidence="3" key="1">
    <citation type="journal article" date="2020" name="G3 (Bethesda)">
        <title>High-Quality Assemblies for Three Invasive Social Wasps from the &lt;i&gt;Vespula&lt;/i&gt; Genus.</title>
        <authorList>
            <person name="Harrop T.W.R."/>
            <person name="Guhlin J."/>
            <person name="McLaughlin G.M."/>
            <person name="Permina E."/>
            <person name="Stockwell P."/>
            <person name="Gilligan J."/>
            <person name="Le Lec M.F."/>
            <person name="Gruber M.A.M."/>
            <person name="Quinn O."/>
            <person name="Lovegrove M."/>
            <person name="Duncan E.J."/>
            <person name="Remnant E.J."/>
            <person name="Van Eeckhoven J."/>
            <person name="Graham B."/>
            <person name="Knapp R.A."/>
            <person name="Langford K.W."/>
            <person name="Kronenberg Z."/>
            <person name="Press M.O."/>
            <person name="Eacker S.M."/>
            <person name="Wilson-Rankin E.E."/>
            <person name="Purcell J."/>
            <person name="Lester P.J."/>
            <person name="Dearden P.K."/>
        </authorList>
    </citation>
    <scope>NUCLEOTIDE SEQUENCE</scope>
    <source>
        <strain evidence="3">Volc-1</strain>
    </source>
</reference>
<accession>A0A834PBI9</accession>
<gene>
    <name evidence="3" type="ORF">H0235_003232</name>
</gene>
<evidence type="ECO:0000313" key="4">
    <source>
        <dbReference type="Proteomes" id="UP000600918"/>
    </source>
</evidence>
<dbReference type="Proteomes" id="UP000600918">
    <property type="component" value="Unassembled WGS sequence"/>
</dbReference>
<sequence length="94" mass="10764">MNIETMANKSLTVNNPMNLEKSTSHMSSDTQMEMERDEECNSDKILRSVITVDFHGGYSCLFLIIRILATLVMMRKDDNTNMDMNIVLCKILLT</sequence>
<feature type="compositionally biased region" description="Polar residues" evidence="1">
    <location>
        <begin position="1"/>
        <end position="31"/>
    </location>
</feature>
<keyword evidence="2" id="KW-0812">Transmembrane</keyword>
<organism evidence="3 4">
    <name type="scientific">Vespula pensylvanica</name>
    <name type="common">Western yellow jacket</name>
    <name type="synonym">Wasp</name>
    <dbReference type="NCBI Taxonomy" id="30213"/>
    <lineage>
        <taxon>Eukaryota</taxon>
        <taxon>Metazoa</taxon>
        <taxon>Ecdysozoa</taxon>
        <taxon>Arthropoda</taxon>
        <taxon>Hexapoda</taxon>
        <taxon>Insecta</taxon>
        <taxon>Pterygota</taxon>
        <taxon>Neoptera</taxon>
        <taxon>Endopterygota</taxon>
        <taxon>Hymenoptera</taxon>
        <taxon>Apocrita</taxon>
        <taxon>Aculeata</taxon>
        <taxon>Vespoidea</taxon>
        <taxon>Vespidae</taxon>
        <taxon>Vespinae</taxon>
        <taxon>Vespula</taxon>
    </lineage>
</organism>
<comment type="caution">
    <text evidence="3">The sequence shown here is derived from an EMBL/GenBank/DDBJ whole genome shotgun (WGS) entry which is preliminary data.</text>
</comment>